<reference evidence="1" key="1">
    <citation type="submission" date="2020-05" db="EMBL/GenBank/DDBJ databases">
        <authorList>
            <person name="Chiriac C."/>
            <person name="Salcher M."/>
            <person name="Ghai R."/>
            <person name="Kavagutti S V."/>
        </authorList>
    </citation>
    <scope>NUCLEOTIDE SEQUENCE</scope>
</reference>
<dbReference type="PANTHER" id="PTHR45982:SF1">
    <property type="entry name" value="REGULATOR OF CHROMOSOME CONDENSATION"/>
    <property type="match status" value="1"/>
</dbReference>
<dbReference type="AlphaFoldDB" id="A0A6J6P219"/>
<proteinExistence type="predicted"/>
<dbReference type="PROSITE" id="PS50012">
    <property type="entry name" value="RCC1_3"/>
    <property type="match status" value="1"/>
</dbReference>
<dbReference type="GO" id="GO:0005737">
    <property type="term" value="C:cytoplasm"/>
    <property type="evidence" value="ECO:0007669"/>
    <property type="project" value="TreeGrafter"/>
</dbReference>
<dbReference type="PANTHER" id="PTHR45982">
    <property type="entry name" value="REGULATOR OF CHROMOSOME CONDENSATION"/>
    <property type="match status" value="1"/>
</dbReference>
<name>A0A6J6P219_9ZZZZ</name>
<organism evidence="1">
    <name type="scientific">freshwater metagenome</name>
    <dbReference type="NCBI Taxonomy" id="449393"/>
    <lineage>
        <taxon>unclassified sequences</taxon>
        <taxon>metagenomes</taxon>
        <taxon>ecological metagenomes</taxon>
    </lineage>
</organism>
<dbReference type="Gene3D" id="2.130.10.30">
    <property type="entry name" value="Regulator of chromosome condensation 1/beta-lactamase-inhibitor protein II"/>
    <property type="match status" value="1"/>
</dbReference>
<dbReference type="InterPro" id="IPR000408">
    <property type="entry name" value="Reg_chr_condens"/>
</dbReference>
<dbReference type="InterPro" id="IPR009091">
    <property type="entry name" value="RCC1/BLIP-II"/>
</dbReference>
<dbReference type="Gene3D" id="2.60.40.2700">
    <property type="match status" value="2"/>
</dbReference>
<evidence type="ECO:0000313" key="1">
    <source>
        <dbReference type="EMBL" id="CAB4692342.1"/>
    </source>
</evidence>
<sequence>MVAIDANFSKVAVGYRHACAVTDAGLVYCWGDNSRLQLGSTGADSKIPKAVPGIGTAVSVAVGDYHSCVQLQDGAITCWGDNSKKQINATSSSQLAPTSLVLAGAVRSYSLGSFNTCLLTNIAPVTTNTLNCFGDNSKKQSPGVVAGSYKEVSSGSNTVCAINTQDEIYCFGSADSSKLGGVSVDTSTPTKITDFAARLVSVGGSHVCRTNVIGKLGCWGSNLTGQLTSSFGYPKAFSKPTIYISGSKALGETLTANVFSSELNAKNIFLWTRANTASGSFANLTSQTKNTLTTSGTDLGRYFAAEVKQSKWGVTSPTYSSAVVGPITAQIRILLTPVPLLSGSNKVGSFLIARPGRWDSGTTFTYKWYRGSAVIKGATKSSYQLVTADVGKQISVAVTGAKSGLPRVTKKSSKTSKIIR</sequence>
<dbReference type="EMBL" id="CAEZXL010000161">
    <property type="protein sequence ID" value="CAB4692342.1"/>
    <property type="molecule type" value="Genomic_DNA"/>
</dbReference>
<accession>A0A6J6P219</accession>
<dbReference type="Pfam" id="PF13540">
    <property type="entry name" value="RCC1_2"/>
    <property type="match status" value="2"/>
</dbReference>
<protein>
    <submittedName>
        <fullName evidence="1">Unannotated protein</fullName>
    </submittedName>
</protein>
<gene>
    <name evidence="1" type="ORF">UFOPK2373_00865</name>
</gene>
<dbReference type="GO" id="GO:0005085">
    <property type="term" value="F:guanyl-nucleotide exchange factor activity"/>
    <property type="evidence" value="ECO:0007669"/>
    <property type="project" value="TreeGrafter"/>
</dbReference>
<dbReference type="InterPro" id="IPR051553">
    <property type="entry name" value="Ran_GTPase-activating"/>
</dbReference>
<dbReference type="SUPFAM" id="SSF50985">
    <property type="entry name" value="RCC1/BLIP-II"/>
    <property type="match status" value="1"/>
</dbReference>